<feature type="transmembrane region" description="Helical" evidence="1">
    <location>
        <begin position="6"/>
        <end position="26"/>
    </location>
</feature>
<evidence type="ECO:0000256" key="1">
    <source>
        <dbReference type="SAM" id="Phobius"/>
    </source>
</evidence>
<name>A0ABQ0TL36_9BACL</name>
<keyword evidence="1" id="KW-0472">Membrane</keyword>
<gene>
    <name evidence="2" type="ORF">BRE01_22570</name>
</gene>
<keyword evidence="1" id="KW-1133">Transmembrane helix</keyword>
<keyword evidence="3" id="KW-1185">Reference proteome</keyword>
<dbReference type="EMBL" id="BJON01000008">
    <property type="protein sequence ID" value="GED68555.1"/>
    <property type="molecule type" value="Genomic_DNA"/>
</dbReference>
<dbReference type="Proteomes" id="UP000319578">
    <property type="component" value="Unassembled WGS sequence"/>
</dbReference>
<accession>A0ABQ0TL36</accession>
<keyword evidence="1" id="KW-0812">Transmembrane</keyword>
<sequence>MLANFSSIALNTVLLAYFMIGVLFLYSEYKFLSKIKDSKK</sequence>
<organism evidence="2 3">
    <name type="scientific">Brevibacillus reuszeri</name>
    <dbReference type="NCBI Taxonomy" id="54915"/>
    <lineage>
        <taxon>Bacteria</taxon>
        <taxon>Bacillati</taxon>
        <taxon>Bacillota</taxon>
        <taxon>Bacilli</taxon>
        <taxon>Bacillales</taxon>
        <taxon>Paenibacillaceae</taxon>
        <taxon>Brevibacillus</taxon>
    </lineage>
</organism>
<protein>
    <submittedName>
        <fullName evidence="2">Uncharacterized protein</fullName>
    </submittedName>
</protein>
<evidence type="ECO:0000313" key="3">
    <source>
        <dbReference type="Proteomes" id="UP000319578"/>
    </source>
</evidence>
<proteinExistence type="predicted"/>
<reference evidence="2 3" key="1">
    <citation type="submission" date="2019-06" db="EMBL/GenBank/DDBJ databases">
        <title>Whole genome shotgun sequence of Brevibacillus reuszeri NBRC 15719.</title>
        <authorList>
            <person name="Hosoyama A."/>
            <person name="Uohara A."/>
            <person name="Ohji S."/>
            <person name="Ichikawa N."/>
        </authorList>
    </citation>
    <scope>NUCLEOTIDE SEQUENCE [LARGE SCALE GENOMIC DNA]</scope>
    <source>
        <strain evidence="2 3">NBRC 15719</strain>
    </source>
</reference>
<comment type="caution">
    <text evidence="2">The sequence shown here is derived from an EMBL/GenBank/DDBJ whole genome shotgun (WGS) entry which is preliminary data.</text>
</comment>
<evidence type="ECO:0000313" key="2">
    <source>
        <dbReference type="EMBL" id="GED68555.1"/>
    </source>
</evidence>